<keyword evidence="2" id="KW-1185">Reference proteome</keyword>
<evidence type="ECO:0008006" key="3">
    <source>
        <dbReference type="Google" id="ProtNLM"/>
    </source>
</evidence>
<gene>
    <name evidence="1" type="ORF">D4L85_18765</name>
</gene>
<protein>
    <recommendedName>
        <fullName evidence="3">Lipoprotein</fullName>
    </recommendedName>
</protein>
<name>A0A385SS60_9BACT</name>
<evidence type="ECO:0000313" key="1">
    <source>
        <dbReference type="EMBL" id="AYB32490.1"/>
    </source>
</evidence>
<sequence>MRMTVALLLTAIFLISCTKKKTLIVHNCSKFWEGTFNNEHKGEVDLRITRKGNYQIEVGKGGSAAKFKVDWLDSCRYRLTYVSSDKPVKDYKPVIVQIIEVKESSYVIEGWLEGQSMATYRSELFKVE</sequence>
<evidence type="ECO:0000313" key="2">
    <source>
        <dbReference type="Proteomes" id="UP000266183"/>
    </source>
</evidence>
<dbReference type="Proteomes" id="UP000266183">
    <property type="component" value="Chromosome"/>
</dbReference>
<reference evidence="2" key="1">
    <citation type="submission" date="2018-09" db="EMBL/GenBank/DDBJ databases">
        <title>Chryseolinea sp. KIS68-18 isolated from soil.</title>
        <authorList>
            <person name="Weon H.-Y."/>
            <person name="Kwon S.-W."/>
            <person name="Lee S.A."/>
        </authorList>
    </citation>
    <scope>NUCLEOTIDE SEQUENCE [LARGE SCALE GENOMIC DNA]</scope>
    <source>
        <strain evidence="2">KIS68-18</strain>
    </source>
</reference>
<organism evidence="1 2">
    <name type="scientific">Chryseolinea soli</name>
    <dbReference type="NCBI Taxonomy" id="2321403"/>
    <lineage>
        <taxon>Bacteria</taxon>
        <taxon>Pseudomonadati</taxon>
        <taxon>Bacteroidota</taxon>
        <taxon>Cytophagia</taxon>
        <taxon>Cytophagales</taxon>
        <taxon>Fulvivirgaceae</taxon>
        <taxon>Chryseolinea</taxon>
    </lineage>
</organism>
<dbReference type="PROSITE" id="PS51257">
    <property type="entry name" value="PROKAR_LIPOPROTEIN"/>
    <property type="match status" value="1"/>
</dbReference>
<accession>A0A385SS60</accession>
<dbReference type="OrthoDB" id="983030at2"/>
<dbReference type="RefSeq" id="WP_119755743.1">
    <property type="nucleotide sequence ID" value="NZ_CP032382.1"/>
</dbReference>
<dbReference type="EMBL" id="CP032382">
    <property type="protein sequence ID" value="AYB32490.1"/>
    <property type="molecule type" value="Genomic_DNA"/>
</dbReference>
<proteinExistence type="predicted"/>
<dbReference type="KEGG" id="chk:D4L85_18765"/>
<dbReference type="AlphaFoldDB" id="A0A385SS60"/>